<gene>
    <name evidence="1" type="ORF">MRB53_028240</name>
</gene>
<accession>A0ACC2KF54</accession>
<dbReference type="Proteomes" id="UP001234297">
    <property type="component" value="Chromosome 9"/>
</dbReference>
<comment type="caution">
    <text evidence="1">The sequence shown here is derived from an EMBL/GenBank/DDBJ whole genome shotgun (WGS) entry which is preliminary data.</text>
</comment>
<dbReference type="EMBL" id="CM056817">
    <property type="protein sequence ID" value="KAJ8619711.1"/>
    <property type="molecule type" value="Genomic_DNA"/>
</dbReference>
<reference evidence="1 2" key="1">
    <citation type="journal article" date="2022" name="Hortic Res">
        <title>A haplotype resolved chromosomal level avocado genome allows analysis of novel avocado genes.</title>
        <authorList>
            <person name="Nath O."/>
            <person name="Fletcher S.J."/>
            <person name="Hayward A."/>
            <person name="Shaw L.M."/>
            <person name="Masouleh A.K."/>
            <person name="Furtado A."/>
            <person name="Henry R.J."/>
            <person name="Mitter N."/>
        </authorList>
    </citation>
    <scope>NUCLEOTIDE SEQUENCE [LARGE SCALE GENOMIC DNA]</scope>
    <source>
        <strain evidence="2">cv. Hass</strain>
    </source>
</reference>
<evidence type="ECO:0000313" key="1">
    <source>
        <dbReference type="EMBL" id="KAJ8619711.1"/>
    </source>
</evidence>
<name>A0ACC2KF54_PERAE</name>
<keyword evidence="2" id="KW-1185">Reference proteome</keyword>
<sequence>MLIQRVVRRGLNHLRKRQNGKNDFDVRVTSGVCRTTGVIVPPLQRVVQANDQQMSQVMEQETLICPMMMSPLRVKKSRSIVQRILKIELECVVFLLLLI</sequence>
<organism evidence="1 2">
    <name type="scientific">Persea americana</name>
    <name type="common">Avocado</name>
    <dbReference type="NCBI Taxonomy" id="3435"/>
    <lineage>
        <taxon>Eukaryota</taxon>
        <taxon>Viridiplantae</taxon>
        <taxon>Streptophyta</taxon>
        <taxon>Embryophyta</taxon>
        <taxon>Tracheophyta</taxon>
        <taxon>Spermatophyta</taxon>
        <taxon>Magnoliopsida</taxon>
        <taxon>Magnoliidae</taxon>
        <taxon>Laurales</taxon>
        <taxon>Lauraceae</taxon>
        <taxon>Persea</taxon>
    </lineage>
</organism>
<proteinExistence type="predicted"/>
<protein>
    <submittedName>
        <fullName evidence="1">Uncharacterized protein</fullName>
    </submittedName>
</protein>
<evidence type="ECO:0000313" key="2">
    <source>
        <dbReference type="Proteomes" id="UP001234297"/>
    </source>
</evidence>